<proteinExistence type="inferred from homology"/>
<comment type="subcellular location">
    <subcellularLocation>
        <location evidence="1">Nucleus</location>
    </subcellularLocation>
</comment>
<keyword evidence="4" id="KW-0539">Nucleus</keyword>
<dbReference type="AlphaFoldDB" id="A0A6G1SCT7"/>
<organism evidence="6">
    <name type="scientific">Aceria tosichella</name>
    <name type="common">wheat curl mite</name>
    <dbReference type="NCBI Taxonomy" id="561515"/>
    <lineage>
        <taxon>Eukaryota</taxon>
        <taxon>Metazoa</taxon>
        <taxon>Ecdysozoa</taxon>
        <taxon>Arthropoda</taxon>
        <taxon>Chelicerata</taxon>
        <taxon>Arachnida</taxon>
        <taxon>Acari</taxon>
        <taxon>Acariformes</taxon>
        <taxon>Trombidiformes</taxon>
        <taxon>Prostigmata</taxon>
        <taxon>Eupodina</taxon>
        <taxon>Eriophyoidea</taxon>
        <taxon>Eriophyidae</taxon>
        <taxon>Eriophyinae</taxon>
        <taxon>Aceriini</taxon>
        <taxon>Aceria</taxon>
    </lineage>
</organism>
<dbReference type="Pfam" id="PF03985">
    <property type="entry name" value="Paf1"/>
    <property type="match status" value="1"/>
</dbReference>
<dbReference type="GO" id="GO:0000993">
    <property type="term" value="F:RNA polymerase II complex binding"/>
    <property type="evidence" value="ECO:0007669"/>
    <property type="project" value="TreeGrafter"/>
</dbReference>
<feature type="compositionally biased region" description="Acidic residues" evidence="5">
    <location>
        <begin position="462"/>
        <end position="480"/>
    </location>
</feature>
<dbReference type="GO" id="GO:0016593">
    <property type="term" value="C:Cdc73/Paf1 complex"/>
    <property type="evidence" value="ECO:0007669"/>
    <property type="project" value="InterPro"/>
</dbReference>
<feature type="compositionally biased region" description="Low complexity" evidence="5">
    <location>
        <begin position="1"/>
        <end position="15"/>
    </location>
</feature>
<evidence type="ECO:0000256" key="4">
    <source>
        <dbReference type="ARBA" id="ARBA00023242"/>
    </source>
</evidence>
<feature type="compositionally biased region" description="Low complexity" evidence="5">
    <location>
        <begin position="425"/>
        <end position="461"/>
    </location>
</feature>
<evidence type="ECO:0000256" key="5">
    <source>
        <dbReference type="SAM" id="MobiDB-lite"/>
    </source>
</evidence>
<accession>A0A6G1SCT7</accession>
<dbReference type="EMBL" id="GGYP01003408">
    <property type="protein sequence ID" value="MDE48179.1"/>
    <property type="molecule type" value="Transcribed_RNA"/>
</dbReference>
<dbReference type="InterPro" id="IPR007133">
    <property type="entry name" value="RNA_pol_II-assoc_Paf1"/>
</dbReference>
<feature type="compositionally biased region" description="Basic and acidic residues" evidence="5">
    <location>
        <begin position="106"/>
        <end position="135"/>
    </location>
</feature>
<dbReference type="GO" id="GO:0006368">
    <property type="term" value="P:transcription elongation by RNA polymerase II"/>
    <property type="evidence" value="ECO:0007669"/>
    <property type="project" value="InterPro"/>
</dbReference>
<feature type="region of interest" description="Disordered" evidence="5">
    <location>
        <begin position="1"/>
        <end position="24"/>
    </location>
</feature>
<evidence type="ECO:0000256" key="3">
    <source>
        <dbReference type="ARBA" id="ARBA00020462"/>
    </source>
</evidence>
<feature type="compositionally biased region" description="Polar residues" evidence="5">
    <location>
        <begin position="376"/>
        <end position="386"/>
    </location>
</feature>
<feature type="region of interest" description="Disordered" evidence="5">
    <location>
        <begin position="106"/>
        <end position="136"/>
    </location>
</feature>
<dbReference type="GO" id="GO:0003682">
    <property type="term" value="F:chromatin binding"/>
    <property type="evidence" value="ECO:0007669"/>
    <property type="project" value="TreeGrafter"/>
</dbReference>
<name>A0A6G1SCT7_9ACAR</name>
<evidence type="ECO:0000256" key="1">
    <source>
        <dbReference type="ARBA" id="ARBA00004123"/>
    </source>
</evidence>
<feature type="region of interest" description="Disordered" evidence="5">
    <location>
        <begin position="403"/>
        <end position="480"/>
    </location>
</feature>
<gene>
    <name evidence="6" type="primary">PAF1</name>
    <name evidence="6" type="ORF">g.7691</name>
</gene>
<protein>
    <recommendedName>
        <fullName evidence="3">RNA polymerase II-associated factor 1 homolog</fullName>
    </recommendedName>
</protein>
<reference evidence="6" key="1">
    <citation type="submission" date="2018-10" db="EMBL/GenBank/DDBJ databases">
        <title>Transcriptome assembly of Aceria tosichella (Wheat curl mite) Type 2.</title>
        <authorList>
            <person name="Scully E.D."/>
            <person name="Geib S.M."/>
            <person name="Palmer N.A."/>
            <person name="Gupta A.K."/>
            <person name="Sarath G."/>
            <person name="Tatineni S."/>
        </authorList>
    </citation>
    <scope>NUCLEOTIDE SEQUENCE</scope>
    <source>
        <strain evidence="6">LincolnNE</strain>
    </source>
</reference>
<dbReference type="PANTHER" id="PTHR23188">
    <property type="entry name" value="RNA POLYMERASE II-ASSOCIATED FACTOR 1 HOMOLOG"/>
    <property type="match status" value="1"/>
</dbReference>
<sequence length="480" mass="53237">MSSRPPSSSTASASTNGRRAAEQKAAAAIEPTILHSLYVKVKFNNTLPDIPFDPKFLVNPLDLNRFVDYQTTSLEQNAKHELITPTDLGVDIDLILPERYSVPSFAEHDPEDEKLLSEDDPIAERTKKSPRDKTHSQLHNKVVPWLKKTEYISTEYNRYGSSSEKTETKVGYNVRKNLKEDEVFLDKESQIKAINATFEAARKPIRQHPTKPGVTAARVLPVLPDFEFWNFEYVHVRFDSDPATDEEKMKNAIMKGAVDDDTQESMVKYFLPTEITLNDKILDQAHGLQYTEDKVYEYKSVRDYGWSFKPTLMDDYFFSIRDDAVYYNRLTLEVALKKKRSRGSTMTTLLVKHRDWDQSEMAKQAAKMSELDKPTPTATSQGDDNDLTAQSLEQSYEDMAQEGANTTSVGGGGGSDDVAQDAPASPDGESSNDGSSSSSSAQSSGSASSSPASSSAGSSSGEDSDDNKDDDDDDDDSADE</sequence>
<feature type="region of interest" description="Disordered" evidence="5">
    <location>
        <begin position="360"/>
        <end position="386"/>
    </location>
</feature>
<evidence type="ECO:0000256" key="2">
    <source>
        <dbReference type="ARBA" id="ARBA00007560"/>
    </source>
</evidence>
<dbReference type="PANTHER" id="PTHR23188:SF12">
    <property type="entry name" value="RNA POLYMERASE II-ASSOCIATED FACTOR 1 HOMOLOG"/>
    <property type="match status" value="1"/>
</dbReference>
<evidence type="ECO:0000313" key="6">
    <source>
        <dbReference type="EMBL" id="MDE48179.1"/>
    </source>
</evidence>
<comment type="similarity">
    <text evidence="2">Belongs to the PAF1 family.</text>
</comment>